<dbReference type="FunFam" id="3.40.50.300:FF:000016">
    <property type="entry name" value="Oligopeptide ABC transporter ATP-binding component"/>
    <property type="match status" value="1"/>
</dbReference>
<sequence>MNREPATAVAPVLEIDDLHVAFATPAGRVQAVRGVSLTLAPGETLAVVGESGSGKSVTARAVLGLLGPSGVVESGSVRFRGTPLTGASERQLRRVRGNEIAMVFQDPMTALDPTVPVGRQVSEPLRIHRGISRRAADAAAVRLLESVGIENAAERRRQFPHQFSGGQRQRICIATALACDPAILIADEPTTALDVVVQAQVLDLLAGLRGSASTSVIFITHDLGVVASIADRVAVMYAGRIVEIGTTTEIFLNPQHPYTWGLLASLPTGTADRLHEIPGTPPDMLRPPPGDAFAARNPDARQIDLEVQPPLIEVSPTHAAATWLLAEGAPEAPVPPEIAARHARFRERADRTTIGPTPGPTTDRTVEP</sequence>
<dbReference type="InterPro" id="IPR003593">
    <property type="entry name" value="AAA+_ATPase"/>
</dbReference>
<dbReference type="GO" id="GO:0005524">
    <property type="term" value="F:ATP binding"/>
    <property type="evidence" value="ECO:0007669"/>
    <property type="project" value="UniProtKB-KW"/>
</dbReference>
<keyword evidence="5" id="KW-0547">Nucleotide-binding</keyword>
<gene>
    <name evidence="10" type="ORF">C8046_08835</name>
</gene>
<dbReference type="GO" id="GO:0015833">
    <property type="term" value="P:peptide transport"/>
    <property type="evidence" value="ECO:0007669"/>
    <property type="project" value="InterPro"/>
</dbReference>
<keyword evidence="11" id="KW-1185">Reference proteome</keyword>
<evidence type="ECO:0000313" key="11">
    <source>
        <dbReference type="Proteomes" id="UP000245166"/>
    </source>
</evidence>
<evidence type="ECO:0000256" key="7">
    <source>
        <dbReference type="ARBA" id="ARBA00023136"/>
    </source>
</evidence>
<dbReference type="RefSeq" id="WP_109229116.1">
    <property type="nucleotide sequence ID" value="NZ_PYHR01000002.1"/>
</dbReference>
<dbReference type="CDD" id="cd03257">
    <property type="entry name" value="ABC_NikE_OppD_transporters"/>
    <property type="match status" value="1"/>
</dbReference>
<dbReference type="InterPro" id="IPR013563">
    <property type="entry name" value="Oligopep_ABC_C"/>
</dbReference>
<evidence type="ECO:0000259" key="9">
    <source>
        <dbReference type="PROSITE" id="PS50893"/>
    </source>
</evidence>
<dbReference type="InterPro" id="IPR003439">
    <property type="entry name" value="ABC_transporter-like_ATP-bd"/>
</dbReference>
<feature type="domain" description="ABC transporter" evidence="9">
    <location>
        <begin position="13"/>
        <end position="263"/>
    </location>
</feature>
<dbReference type="SUPFAM" id="SSF52540">
    <property type="entry name" value="P-loop containing nucleoside triphosphate hydrolases"/>
    <property type="match status" value="1"/>
</dbReference>
<dbReference type="EMBL" id="PYHR01000002">
    <property type="protein sequence ID" value="PWD50734.1"/>
    <property type="molecule type" value="Genomic_DNA"/>
</dbReference>
<keyword evidence="6 10" id="KW-0067">ATP-binding</keyword>
<dbReference type="GO" id="GO:0005886">
    <property type="term" value="C:plasma membrane"/>
    <property type="evidence" value="ECO:0007669"/>
    <property type="project" value="UniProtKB-SubCell"/>
</dbReference>
<keyword evidence="7" id="KW-0472">Membrane</keyword>
<comment type="similarity">
    <text evidence="2">Belongs to the ABC transporter superfamily.</text>
</comment>
<dbReference type="InterPro" id="IPR027417">
    <property type="entry name" value="P-loop_NTPase"/>
</dbReference>
<dbReference type="AlphaFoldDB" id="A0A2U1ZUT5"/>
<evidence type="ECO:0000256" key="2">
    <source>
        <dbReference type="ARBA" id="ARBA00005417"/>
    </source>
</evidence>
<dbReference type="PROSITE" id="PS00211">
    <property type="entry name" value="ABC_TRANSPORTER_1"/>
    <property type="match status" value="1"/>
</dbReference>
<evidence type="ECO:0000313" key="10">
    <source>
        <dbReference type="EMBL" id="PWD50734.1"/>
    </source>
</evidence>
<organism evidence="10 11">
    <name type="scientific">Serinibacter arcticus</name>
    <dbReference type="NCBI Taxonomy" id="1655435"/>
    <lineage>
        <taxon>Bacteria</taxon>
        <taxon>Bacillati</taxon>
        <taxon>Actinomycetota</taxon>
        <taxon>Actinomycetes</taxon>
        <taxon>Micrococcales</taxon>
        <taxon>Beutenbergiaceae</taxon>
        <taxon>Serinibacter</taxon>
    </lineage>
</organism>
<dbReference type="InterPro" id="IPR017871">
    <property type="entry name" value="ABC_transporter-like_CS"/>
</dbReference>
<comment type="caution">
    <text evidence="10">The sequence shown here is derived from an EMBL/GenBank/DDBJ whole genome shotgun (WGS) entry which is preliminary data.</text>
</comment>
<protein>
    <submittedName>
        <fullName evidence="10">ABC transporter ATP-binding protein</fullName>
    </submittedName>
</protein>
<reference evidence="10 11" key="1">
    <citation type="submission" date="2018-03" db="EMBL/GenBank/DDBJ databases">
        <title>Genome assembly of novel Miniimonas species PCH200.</title>
        <authorList>
            <person name="Thakur V."/>
            <person name="Kumar V."/>
            <person name="Singh D."/>
        </authorList>
    </citation>
    <scope>NUCLEOTIDE SEQUENCE [LARGE SCALE GENOMIC DNA]</scope>
    <source>
        <strain evidence="10 11">PCH200</strain>
    </source>
</reference>
<evidence type="ECO:0000256" key="1">
    <source>
        <dbReference type="ARBA" id="ARBA00004202"/>
    </source>
</evidence>
<evidence type="ECO:0000256" key="5">
    <source>
        <dbReference type="ARBA" id="ARBA00022741"/>
    </source>
</evidence>
<name>A0A2U1ZUT5_9MICO</name>
<dbReference type="Pfam" id="PF08352">
    <property type="entry name" value="oligo_HPY"/>
    <property type="match status" value="1"/>
</dbReference>
<feature type="region of interest" description="Disordered" evidence="8">
    <location>
        <begin position="345"/>
        <end position="368"/>
    </location>
</feature>
<evidence type="ECO:0000256" key="4">
    <source>
        <dbReference type="ARBA" id="ARBA00022475"/>
    </source>
</evidence>
<dbReference type="Proteomes" id="UP000245166">
    <property type="component" value="Unassembled WGS sequence"/>
</dbReference>
<proteinExistence type="inferred from homology"/>
<dbReference type="InterPro" id="IPR050388">
    <property type="entry name" value="ABC_Ni/Peptide_Import"/>
</dbReference>
<dbReference type="SMART" id="SM00382">
    <property type="entry name" value="AAA"/>
    <property type="match status" value="1"/>
</dbReference>
<evidence type="ECO:0000256" key="8">
    <source>
        <dbReference type="SAM" id="MobiDB-lite"/>
    </source>
</evidence>
<dbReference type="NCBIfam" id="TIGR01727">
    <property type="entry name" value="oligo_HPY"/>
    <property type="match status" value="1"/>
</dbReference>
<dbReference type="PANTHER" id="PTHR43297:SF2">
    <property type="entry name" value="DIPEPTIDE TRANSPORT ATP-BINDING PROTEIN DPPD"/>
    <property type="match status" value="1"/>
</dbReference>
<accession>A0A2U1ZUT5</accession>
<dbReference type="OrthoDB" id="8481147at2"/>
<dbReference type="PANTHER" id="PTHR43297">
    <property type="entry name" value="OLIGOPEPTIDE TRANSPORT ATP-BINDING PROTEIN APPD"/>
    <property type="match status" value="1"/>
</dbReference>
<dbReference type="GO" id="GO:0016887">
    <property type="term" value="F:ATP hydrolysis activity"/>
    <property type="evidence" value="ECO:0007669"/>
    <property type="project" value="InterPro"/>
</dbReference>
<evidence type="ECO:0000256" key="3">
    <source>
        <dbReference type="ARBA" id="ARBA00022448"/>
    </source>
</evidence>
<dbReference type="PROSITE" id="PS50893">
    <property type="entry name" value="ABC_TRANSPORTER_2"/>
    <property type="match status" value="1"/>
</dbReference>
<dbReference type="Gene3D" id="3.40.50.300">
    <property type="entry name" value="P-loop containing nucleotide triphosphate hydrolases"/>
    <property type="match status" value="1"/>
</dbReference>
<keyword evidence="4" id="KW-1003">Cell membrane</keyword>
<dbReference type="Pfam" id="PF00005">
    <property type="entry name" value="ABC_tran"/>
    <property type="match status" value="1"/>
</dbReference>
<keyword evidence="3" id="KW-0813">Transport</keyword>
<comment type="subcellular location">
    <subcellularLocation>
        <location evidence="1">Cell membrane</location>
        <topology evidence="1">Peripheral membrane protein</topology>
    </subcellularLocation>
</comment>
<evidence type="ECO:0000256" key="6">
    <source>
        <dbReference type="ARBA" id="ARBA00022840"/>
    </source>
</evidence>
<feature type="compositionally biased region" description="Low complexity" evidence="8">
    <location>
        <begin position="352"/>
        <end position="368"/>
    </location>
</feature>